<name>A0A383S5M2_9ACTN</name>
<reference evidence="2 5" key="3">
    <citation type="submission" date="2018-10" db="EMBL/GenBank/DDBJ databases">
        <title>Propionibacterium australiense Genome Sequencing and Assembly.</title>
        <authorList>
            <person name="Bernier A.-M."/>
            <person name="Bernard K."/>
        </authorList>
    </citation>
    <scope>NUCLEOTIDE SEQUENCE [LARGE SCALE GENOMIC DNA]</scope>
    <source>
        <strain evidence="2 5">NML98A078</strain>
    </source>
</reference>
<keyword evidence="4" id="KW-1185">Reference proteome</keyword>
<dbReference type="EMBL" id="RCIW01000001">
    <property type="protein sequence ID" value="RLP12952.1"/>
    <property type="molecule type" value="Genomic_DNA"/>
</dbReference>
<dbReference type="Proteomes" id="UP000279336">
    <property type="component" value="Unassembled WGS sequence"/>
</dbReference>
<sequence length="197" mass="21670">MNRERIGRGAPRGPGRFRRIGWAMAAALALVLVVLDVRYVAYPRQDVADGRADVLFVLGPHDSGRVDYALQLMDGGAADELVVSTPSFGSVFQPEPSTSFCTDEHPYPVTCFVPEPSTTRGEAAQLARWRTERGWDRVIVLTTRPHVSRTRYIMGQCAGGPVAVWSYDGAMTPLGWAYQFAYQGLAFIKAIAMGECR</sequence>
<dbReference type="OrthoDB" id="4772924at2"/>
<gene>
    <name evidence="2" type="ORF">D7U36_00515</name>
    <name evidence="3" type="ORF">PROPAUS_0773</name>
</gene>
<dbReference type="Proteomes" id="UP000263928">
    <property type="component" value="Unassembled WGS sequence"/>
</dbReference>
<evidence type="ECO:0000313" key="5">
    <source>
        <dbReference type="Proteomes" id="UP000279336"/>
    </source>
</evidence>
<evidence type="ECO:0000256" key="1">
    <source>
        <dbReference type="SAM" id="Phobius"/>
    </source>
</evidence>
<organism evidence="3 4">
    <name type="scientific">Propionibacterium australiense</name>
    <dbReference type="NCBI Taxonomy" id="119981"/>
    <lineage>
        <taxon>Bacteria</taxon>
        <taxon>Bacillati</taxon>
        <taxon>Actinomycetota</taxon>
        <taxon>Actinomycetes</taxon>
        <taxon>Propionibacteriales</taxon>
        <taxon>Propionibacteriaceae</taxon>
        <taxon>Propionibacterium</taxon>
    </lineage>
</organism>
<dbReference type="EMBL" id="UNQJ01000003">
    <property type="protein sequence ID" value="SYZ32862.1"/>
    <property type="molecule type" value="Genomic_DNA"/>
</dbReference>
<feature type="transmembrane region" description="Helical" evidence="1">
    <location>
        <begin position="20"/>
        <end position="41"/>
    </location>
</feature>
<dbReference type="RefSeq" id="WP_119161236.1">
    <property type="nucleotide sequence ID" value="NZ_LR134442.1"/>
</dbReference>
<evidence type="ECO:0000313" key="2">
    <source>
        <dbReference type="EMBL" id="RLP12952.1"/>
    </source>
</evidence>
<proteinExistence type="predicted"/>
<keyword evidence="1" id="KW-0812">Transmembrane</keyword>
<evidence type="ECO:0000313" key="3">
    <source>
        <dbReference type="EMBL" id="SYZ32862.1"/>
    </source>
</evidence>
<reference evidence="4" key="2">
    <citation type="submission" date="2018-08" db="EMBL/GenBank/DDBJ databases">
        <authorList>
            <person name="Hornung B."/>
        </authorList>
    </citation>
    <scope>NUCLEOTIDE SEQUENCE [LARGE SCALE GENOMIC DNA]</scope>
</reference>
<evidence type="ECO:0000313" key="4">
    <source>
        <dbReference type="Proteomes" id="UP000263928"/>
    </source>
</evidence>
<accession>A0A383S5M2</accession>
<keyword evidence="1" id="KW-1133">Transmembrane helix</keyword>
<protein>
    <submittedName>
        <fullName evidence="3">Rossmann-like alpha/beta/alpha sandwich fold</fullName>
    </submittedName>
</protein>
<reference evidence="3" key="1">
    <citation type="submission" date="2018-08" db="EMBL/GenBank/DDBJ databases">
        <authorList>
            <person name="Ferrada E.E."/>
            <person name="Latorre B.A."/>
        </authorList>
    </citation>
    <scope>NUCLEOTIDE SEQUENCE [LARGE SCALE GENOMIC DNA]</scope>
    <source>
        <strain evidence="3">Propionibacterium_australiense1</strain>
    </source>
</reference>
<keyword evidence="1" id="KW-0472">Membrane</keyword>
<dbReference type="AlphaFoldDB" id="A0A383S5M2"/>